<name>A0A2X0IQC3_9ACTN</name>
<dbReference type="AlphaFoldDB" id="A0A2X0IQC3"/>
<dbReference type="GO" id="GO:0006310">
    <property type="term" value="P:DNA recombination"/>
    <property type="evidence" value="ECO:0007669"/>
    <property type="project" value="UniProtKB-KW"/>
</dbReference>
<reference evidence="2 3" key="1">
    <citation type="submission" date="2018-06" db="EMBL/GenBank/DDBJ databases">
        <title>Streptacidiphilus pinicola sp. nov., isolated from pine grove soil.</title>
        <authorList>
            <person name="Roh S.G."/>
            <person name="Park S."/>
            <person name="Kim M.-K."/>
            <person name="Yun B.-R."/>
            <person name="Park J."/>
            <person name="Kim M.J."/>
            <person name="Kim Y.S."/>
            <person name="Kim S.B."/>
        </authorList>
    </citation>
    <scope>NUCLEOTIDE SEQUENCE [LARGE SCALE GENOMIC DNA]</scope>
    <source>
        <strain evidence="2 3">MMS16-CNU450</strain>
    </source>
</reference>
<accession>A0A2X0IQC3</accession>
<dbReference type="OrthoDB" id="4325152at2"/>
<proteinExistence type="predicted"/>
<dbReference type="GO" id="GO:0015074">
    <property type="term" value="P:DNA integration"/>
    <property type="evidence" value="ECO:0007669"/>
    <property type="project" value="InterPro"/>
</dbReference>
<protein>
    <recommendedName>
        <fullName evidence="4">Tyr recombinase domain-containing protein</fullName>
    </recommendedName>
</protein>
<dbReference type="EMBL" id="QKYN01000037">
    <property type="protein sequence ID" value="RAG85753.1"/>
    <property type="molecule type" value="Genomic_DNA"/>
</dbReference>
<dbReference type="Proteomes" id="UP000248889">
    <property type="component" value="Unassembled WGS sequence"/>
</dbReference>
<gene>
    <name evidence="2" type="ORF">DN069_09585</name>
</gene>
<dbReference type="RefSeq" id="WP_111500455.1">
    <property type="nucleotide sequence ID" value="NZ_QKYN01000037.1"/>
</dbReference>
<evidence type="ECO:0000313" key="2">
    <source>
        <dbReference type="EMBL" id="RAG85753.1"/>
    </source>
</evidence>
<comment type="caution">
    <text evidence="2">The sequence shown here is derived from an EMBL/GenBank/DDBJ whole genome shotgun (WGS) entry which is preliminary data.</text>
</comment>
<dbReference type="Gene3D" id="1.10.443.10">
    <property type="entry name" value="Intergrase catalytic core"/>
    <property type="match status" value="1"/>
</dbReference>
<keyword evidence="3" id="KW-1185">Reference proteome</keyword>
<dbReference type="GO" id="GO:0003677">
    <property type="term" value="F:DNA binding"/>
    <property type="evidence" value="ECO:0007669"/>
    <property type="project" value="InterPro"/>
</dbReference>
<evidence type="ECO:0008006" key="4">
    <source>
        <dbReference type="Google" id="ProtNLM"/>
    </source>
</evidence>
<evidence type="ECO:0000313" key="3">
    <source>
        <dbReference type="Proteomes" id="UP000248889"/>
    </source>
</evidence>
<dbReference type="SUPFAM" id="SSF56349">
    <property type="entry name" value="DNA breaking-rejoining enzymes"/>
    <property type="match status" value="1"/>
</dbReference>
<sequence length="314" mass="34341">MTAAEPTPSASPLTLPSALEDFFARTIPTGSASLRERHAWTRRELAVALTLPQFPQVRSVEELFTTPVLAQLWELGCSDALRSRTARRGRHEGPQSRNTRRARWSSLHRLLTLSGCEARLPPRPALEPPPTPPADLTAYRVAEHVQAHTGRRVRGGVDLKMVRLLALVGLILDTGARTAELHALRWADFGPRLRTVTLVRHPQGADPGTPPLRQVFALTPRTRAALRDWRVHRDRLAASIQGSDEDKVWVTLSASLSGPPGRSLALGGLARTYNAVTDLLSAWTGEPLPPHLKDLSLARAEAVIPLSSEPVAET</sequence>
<organism evidence="2 3">
    <name type="scientific">Streptacidiphilus pinicola</name>
    <dbReference type="NCBI Taxonomy" id="2219663"/>
    <lineage>
        <taxon>Bacteria</taxon>
        <taxon>Bacillati</taxon>
        <taxon>Actinomycetota</taxon>
        <taxon>Actinomycetes</taxon>
        <taxon>Kitasatosporales</taxon>
        <taxon>Streptomycetaceae</taxon>
        <taxon>Streptacidiphilus</taxon>
    </lineage>
</organism>
<evidence type="ECO:0000256" key="1">
    <source>
        <dbReference type="ARBA" id="ARBA00023172"/>
    </source>
</evidence>
<keyword evidence="1" id="KW-0233">DNA recombination</keyword>
<dbReference type="InterPro" id="IPR013762">
    <property type="entry name" value="Integrase-like_cat_sf"/>
</dbReference>
<dbReference type="InterPro" id="IPR011010">
    <property type="entry name" value="DNA_brk_join_enz"/>
</dbReference>